<comment type="caution">
    <text evidence="8">The sequence shown here is derived from an EMBL/GenBank/DDBJ whole genome shotgun (WGS) entry which is preliminary data.</text>
</comment>
<dbReference type="InterPro" id="IPR052983">
    <property type="entry name" value="MFS_Riboflavin_Transporter"/>
</dbReference>
<dbReference type="AlphaFoldDB" id="A0A921MYH7"/>
<dbReference type="CDD" id="cd17355">
    <property type="entry name" value="MFS_YcxA_like"/>
    <property type="match status" value="1"/>
</dbReference>
<dbReference type="Pfam" id="PF07690">
    <property type="entry name" value="MFS_1"/>
    <property type="match status" value="2"/>
</dbReference>
<feature type="transmembrane region" description="Helical" evidence="6">
    <location>
        <begin position="84"/>
        <end position="103"/>
    </location>
</feature>
<evidence type="ECO:0000256" key="2">
    <source>
        <dbReference type="ARBA" id="ARBA00022448"/>
    </source>
</evidence>
<dbReference type="InterPro" id="IPR036259">
    <property type="entry name" value="MFS_trans_sf"/>
</dbReference>
<reference evidence="8" key="2">
    <citation type="submission" date="2021-09" db="EMBL/GenBank/DDBJ databases">
        <authorList>
            <person name="Gilroy R."/>
        </authorList>
    </citation>
    <scope>NUCLEOTIDE SEQUENCE</scope>
    <source>
        <strain evidence="8">1277</strain>
    </source>
</reference>
<dbReference type="InterPro" id="IPR020846">
    <property type="entry name" value="MFS_dom"/>
</dbReference>
<keyword evidence="5 6" id="KW-0472">Membrane</keyword>
<dbReference type="InterPro" id="IPR011701">
    <property type="entry name" value="MFS"/>
</dbReference>
<accession>A0A921MYH7</accession>
<keyword evidence="4 6" id="KW-1133">Transmembrane helix</keyword>
<sequence length="432" mass="46701">MNNSTMSKNKKIATGWFIVIACMLVQAIPNGIVANTQALYMYPVMEAKGFTLSQFSLIFTIGMIVPAIIGPFIGSLYGKLNTKIFYLVGGILLSGGFMTFSIAEQLWQFYAIAAVAQIGSSIVSGIGIPMLLNSWFDENTKGKAMGMAFAGGSIGNIFLQQLVTRTISSSGYAHSYFVFGLVGLVAIIPIALFMVRMPKNENEIVRGKVQEKEEKINSIDISYTLKEAQKNKYFWIMGMGLLFVGIYVSAYSIQYAAYFQGELKLSTSMIATTGSLFAISSLLGTVVGGILFDKLGVIKTLLIGAIAVVGSGSALLMTESIPLFAHVHSILKGVATFIYLMGPAYMVGSFFGNKEYGQILGLVNLNFAIGFCGGSALFGVFAENFGYKFTWIGILVCVVMAFTLLTIAAKGMTNVNKQRLEKMKNENLTKVA</sequence>
<feature type="transmembrane region" description="Helical" evidence="6">
    <location>
        <begin position="298"/>
        <end position="317"/>
    </location>
</feature>
<feature type="transmembrane region" description="Helical" evidence="6">
    <location>
        <begin position="175"/>
        <end position="195"/>
    </location>
</feature>
<dbReference type="GO" id="GO:0005886">
    <property type="term" value="C:plasma membrane"/>
    <property type="evidence" value="ECO:0007669"/>
    <property type="project" value="UniProtKB-SubCell"/>
</dbReference>
<dbReference type="NCBIfam" id="NF038246">
    <property type="entry name" value="bile_salt_MFS"/>
    <property type="match status" value="1"/>
</dbReference>
<organism evidence="8 9">
    <name type="scientific">Romboutsia timonensis</name>
    <dbReference type="NCBI Taxonomy" id="1776391"/>
    <lineage>
        <taxon>Bacteria</taxon>
        <taxon>Bacillati</taxon>
        <taxon>Bacillota</taxon>
        <taxon>Clostridia</taxon>
        <taxon>Peptostreptococcales</taxon>
        <taxon>Peptostreptococcaceae</taxon>
        <taxon>Romboutsia</taxon>
    </lineage>
</organism>
<protein>
    <submittedName>
        <fullName evidence="8">Conjugated bile salt MFS transporter</fullName>
    </submittedName>
</protein>
<gene>
    <name evidence="8" type="ORF">K8V90_00830</name>
</gene>
<dbReference type="Proteomes" id="UP000776700">
    <property type="component" value="Unassembled WGS sequence"/>
</dbReference>
<dbReference type="PANTHER" id="PTHR43385:SF1">
    <property type="entry name" value="RIBOFLAVIN TRANSPORTER RIBJ"/>
    <property type="match status" value="1"/>
</dbReference>
<feature type="transmembrane region" description="Helical" evidence="6">
    <location>
        <begin position="144"/>
        <end position="163"/>
    </location>
</feature>
<evidence type="ECO:0000259" key="7">
    <source>
        <dbReference type="PROSITE" id="PS50850"/>
    </source>
</evidence>
<reference evidence="8" key="1">
    <citation type="journal article" date="2021" name="PeerJ">
        <title>Extensive microbial diversity within the chicken gut microbiome revealed by metagenomics and culture.</title>
        <authorList>
            <person name="Gilroy R."/>
            <person name="Ravi A."/>
            <person name="Getino M."/>
            <person name="Pursley I."/>
            <person name="Horton D.L."/>
            <person name="Alikhan N.F."/>
            <person name="Baker D."/>
            <person name="Gharbi K."/>
            <person name="Hall N."/>
            <person name="Watson M."/>
            <person name="Adriaenssens E.M."/>
            <person name="Foster-Nyarko E."/>
            <person name="Jarju S."/>
            <person name="Secka A."/>
            <person name="Antonio M."/>
            <person name="Oren A."/>
            <person name="Chaudhuri R.R."/>
            <person name="La Ragione R."/>
            <person name="Hildebrand F."/>
            <person name="Pallen M.J."/>
        </authorList>
    </citation>
    <scope>NUCLEOTIDE SEQUENCE</scope>
    <source>
        <strain evidence="8">1277</strain>
    </source>
</reference>
<dbReference type="PANTHER" id="PTHR43385">
    <property type="entry name" value="RIBOFLAVIN TRANSPORTER RIBJ"/>
    <property type="match status" value="1"/>
</dbReference>
<feature type="transmembrane region" description="Helical" evidence="6">
    <location>
        <begin position="359"/>
        <end position="382"/>
    </location>
</feature>
<keyword evidence="3 6" id="KW-0812">Transmembrane</keyword>
<feature type="transmembrane region" description="Helical" evidence="6">
    <location>
        <begin position="51"/>
        <end position="77"/>
    </location>
</feature>
<feature type="transmembrane region" description="Helical" evidence="6">
    <location>
        <begin position="109"/>
        <end position="132"/>
    </location>
</feature>
<keyword evidence="2" id="KW-0813">Transport</keyword>
<dbReference type="PROSITE" id="PS50850">
    <property type="entry name" value="MFS"/>
    <property type="match status" value="1"/>
</dbReference>
<evidence type="ECO:0000256" key="5">
    <source>
        <dbReference type="ARBA" id="ARBA00023136"/>
    </source>
</evidence>
<feature type="transmembrane region" description="Helical" evidence="6">
    <location>
        <begin position="323"/>
        <end position="347"/>
    </location>
</feature>
<proteinExistence type="predicted"/>
<dbReference type="EMBL" id="DYUB01000028">
    <property type="protein sequence ID" value="HJG95628.1"/>
    <property type="molecule type" value="Genomic_DNA"/>
</dbReference>
<feature type="transmembrane region" description="Helical" evidence="6">
    <location>
        <begin position="388"/>
        <end position="409"/>
    </location>
</feature>
<dbReference type="SUPFAM" id="SSF103473">
    <property type="entry name" value="MFS general substrate transporter"/>
    <property type="match status" value="1"/>
</dbReference>
<dbReference type="GO" id="GO:0022857">
    <property type="term" value="F:transmembrane transporter activity"/>
    <property type="evidence" value="ECO:0007669"/>
    <property type="project" value="InterPro"/>
</dbReference>
<evidence type="ECO:0000256" key="1">
    <source>
        <dbReference type="ARBA" id="ARBA00004651"/>
    </source>
</evidence>
<evidence type="ECO:0000256" key="6">
    <source>
        <dbReference type="SAM" id="Phobius"/>
    </source>
</evidence>
<feature type="domain" description="Major facilitator superfamily (MFS) profile" evidence="7">
    <location>
        <begin position="15"/>
        <end position="411"/>
    </location>
</feature>
<comment type="subcellular location">
    <subcellularLocation>
        <location evidence="1">Cell membrane</location>
        <topology evidence="1">Multi-pass membrane protein</topology>
    </subcellularLocation>
</comment>
<dbReference type="Gene3D" id="1.20.1250.20">
    <property type="entry name" value="MFS general substrate transporter like domains"/>
    <property type="match status" value="2"/>
</dbReference>
<evidence type="ECO:0000256" key="4">
    <source>
        <dbReference type="ARBA" id="ARBA00022989"/>
    </source>
</evidence>
<name>A0A921MYH7_9FIRM</name>
<feature type="transmembrane region" description="Helical" evidence="6">
    <location>
        <begin position="233"/>
        <end position="257"/>
    </location>
</feature>
<evidence type="ECO:0000313" key="8">
    <source>
        <dbReference type="EMBL" id="HJG95628.1"/>
    </source>
</evidence>
<evidence type="ECO:0000313" key="9">
    <source>
        <dbReference type="Proteomes" id="UP000776700"/>
    </source>
</evidence>
<feature type="transmembrane region" description="Helical" evidence="6">
    <location>
        <begin position="269"/>
        <end position="291"/>
    </location>
</feature>
<evidence type="ECO:0000256" key="3">
    <source>
        <dbReference type="ARBA" id="ARBA00022692"/>
    </source>
</evidence>